<keyword evidence="1" id="KW-0472">Membrane</keyword>
<evidence type="ECO:0000313" key="5">
    <source>
        <dbReference type="EMBL" id="WNO05471.1"/>
    </source>
</evidence>
<dbReference type="Gene3D" id="3.20.20.450">
    <property type="entry name" value="EAL domain"/>
    <property type="match status" value="1"/>
</dbReference>
<evidence type="ECO:0000259" key="2">
    <source>
        <dbReference type="PROSITE" id="PS50883"/>
    </source>
</evidence>
<reference evidence="5 6" key="1">
    <citation type="submission" date="2023-08" db="EMBL/GenBank/DDBJ databases">
        <title>Rhodoferax potami sp. nov. and Rhodoferax mekongensis sp. nov., isolated from the Mekong River in Thailand.</title>
        <authorList>
            <person name="Kitikhun S."/>
            <person name="Charoenyingcharoen P."/>
            <person name="Siriarchawattana P."/>
            <person name="Likhitrattanapisal S."/>
            <person name="Nilsakha T."/>
            <person name="Chanpet A."/>
            <person name="Rattanawaree P."/>
            <person name="Ingsriswang S."/>
        </authorList>
    </citation>
    <scope>NUCLEOTIDE SEQUENCE [LARGE SCALE GENOMIC DNA]</scope>
    <source>
        <strain evidence="5 6">TBRC 17307</strain>
    </source>
</reference>
<dbReference type="PROSITE" id="PS50883">
    <property type="entry name" value="EAL"/>
    <property type="match status" value="1"/>
</dbReference>
<organism evidence="5 6">
    <name type="scientific">Rhodoferax mekongensis</name>
    <dbReference type="NCBI Taxonomy" id="3068341"/>
    <lineage>
        <taxon>Bacteria</taxon>
        <taxon>Pseudomonadati</taxon>
        <taxon>Pseudomonadota</taxon>
        <taxon>Betaproteobacteria</taxon>
        <taxon>Burkholderiales</taxon>
        <taxon>Comamonadaceae</taxon>
        <taxon>Rhodoferax</taxon>
    </lineage>
</organism>
<dbReference type="InterPro" id="IPR029787">
    <property type="entry name" value="Nucleotide_cyclase"/>
</dbReference>
<dbReference type="PROSITE" id="PS50887">
    <property type="entry name" value="GGDEF"/>
    <property type="match status" value="1"/>
</dbReference>
<dbReference type="InterPro" id="IPR052155">
    <property type="entry name" value="Biofilm_reg_signaling"/>
</dbReference>
<evidence type="ECO:0000259" key="4">
    <source>
        <dbReference type="PROSITE" id="PS50887"/>
    </source>
</evidence>
<dbReference type="SMART" id="SM00267">
    <property type="entry name" value="GGDEF"/>
    <property type="match status" value="1"/>
</dbReference>
<gene>
    <name evidence="5" type="ORF">RAN89_03295</name>
</gene>
<evidence type="ECO:0000259" key="3">
    <source>
        <dbReference type="PROSITE" id="PS50885"/>
    </source>
</evidence>
<keyword evidence="1" id="KW-0812">Transmembrane</keyword>
<dbReference type="InterPro" id="IPR043128">
    <property type="entry name" value="Rev_trsase/Diguanyl_cyclase"/>
</dbReference>
<dbReference type="Proteomes" id="UP001302257">
    <property type="component" value="Chromosome"/>
</dbReference>
<dbReference type="PANTHER" id="PTHR44757:SF2">
    <property type="entry name" value="BIOFILM ARCHITECTURE MAINTENANCE PROTEIN MBAA"/>
    <property type="match status" value="1"/>
</dbReference>
<dbReference type="InterPro" id="IPR003660">
    <property type="entry name" value="HAMP_dom"/>
</dbReference>
<dbReference type="RefSeq" id="WP_313868236.1">
    <property type="nucleotide sequence ID" value="NZ_CP132507.1"/>
</dbReference>
<dbReference type="PROSITE" id="PS50885">
    <property type="entry name" value="HAMP"/>
    <property type="match status" value="1"/>
</dbReference>
<accession>A0ABZ0B0V3</accession>
<dbReference type="SUPFAM" id="SSF55073">
    <property type="entry name" value="Nucleotide cyclase"/>
    <property type="match status" value="1"/>
</dbReference>
<evidence type="ECO:0000256" key="1">
    <source>
        <dbReference type="SAM" id="Phobius"/>
    </source>
</evidence>
<dbReference type="NCBIfam" id="TIGR00254">
    <property type="entry name" value="GGDEF"/>
    <property type="match status" value="1"/>
</dbReference>
<proteinExistence type="predicted"/>
<dbReference type="InterPro" id="IPR001633">
    <property type="entry name" value="EAL_dom"/>
</dbReference>
<dbReference type="InterPro" id="IPR035919">
    <property type="entry name" value="EAL_sf"/>
</dbReference>
<feature type="domain" description="EAL" evidence="2">
    <location>
        <begin position="441"/>
        <end position="695"/>
    </location>
</feature>
<dbReference type="Pfam" id="PF00990">
    <property type="entry name" value="GGDEF"/>
    <property type="match status" value="1"/>
</dbReference>
<name>A0ABZ0B0V3_9BURK</name>
<feature type="transmembrane region" description="Helical" evidence="1">
    <location>
        <begin position="179"/>
        <end position="199"/>
    </location>
</feature>
<dbReference type="Gene3D" id="3.30.70.270">
    <property type="match status" value="1"/>
</dbReference>
<dbReference type="CDD" id="cd01949">
    <property type="entry name" value="GGDEF"/>
    <property type="match status" value="1"/>
</dbReference>
<feature type="domain" description="GGDEF" evidence="4">
    <location>
        <begin position="299"/>
        <end position="432"/>
    </location>
</feature>
<dbReference type="EMBL" id="CP132507">
    <property type="protein sequence ID" value="WNO05471.1"/>
    <property type="molecule type" value="Genomic_DNA"/>
</dbReference>
<feature type="transmembrane region" description="Helical" evidence="1">
    <location>
        <begin position="34"/>
        <end position="54"/>
    </location>
</feature>
<keyword evidence="6" id="KW-1185">Reference proteome</keyword>
<dbReference type="Gene3D" id="6.10.340.10">
    <property type="match status" value="1"/>
</dbReference>
<dbReference type="CDD" id="cd01948">
    <property type="entry name" value="EAL"/>
    <property type="match status" value="1"/>
</dbReference>
<dbReference type="Pfam" id="PF00563">
    <property type="entry name" value="EAL"/>
    <property type="match status" value="1"/>
</dbReference>
<dbReference type="PANTHER" id="PTHR44757">
    <property type="entry name" value="DIGUANYLATE CYCLASE DGCP"/>
    <property type="match status" value="1"/>
</dbReference>
<dbReference type="SUPFAM" id="SSF141868">
    <property type="entry name" value="EAL domain-like"/>
    <property type="match status" value="1"/>
</dbReference>
<dbReference type="SMART" id="SM00052">
    <property type="entry name" value="EAL"/>
    <property type="match status" value="1"/>
</dbReference>
<evidence type="ECO:0000313" key="6">
    <source>
        <dbReference type="Proteomes" id="UP001302257"/>
    </source>
</evidence>
<feature type="domain" description="HAMP" evidence="3">
    <location>
        <begin position="200"/>
        <end position="256"/>
    </location>
</feature>
<dbReference type="InterPro" id="IPR000160">
    <property type="entry name" value="GGDEF_dom"/>
</dbReference>
<sequence length="696" mass="77618">MQPSIEPGVTPLASIALSWKKLRLRIREGLPLRYTMMLVVVIGVTLPAMLLLTLEQQLAEKSQKALLTQSETALMKIGSVSIAEPMWVVDRVALDAAAARLLESPQVVAVRIEDGLANTPEMERIRPDFAGSLDKDTAAGRLTRRTQSVIRSGEPLGTLVVWFDASYGQGLLQARRDQMLVLVALQVLAILAVLMPVLVSRVLRPIERLKEHASALLDHSRDDGPGQVFVWRRQDELGLLGRHLGRVQEELRGLFTQLGNKNAQLQQMAFYDQLTGLPNRSLFIDLVQREMLSAQRNDQQFGIFFIDLDRFKAVNDSMGHAAGDALLIEVARRLREVLREVDVVCRQSGNEFLVLVRDIEHWESLGEMAQRVLRSIEAPVVLANAPVKVSASIGISLYPEDGQDFETLVKHADIAVYQAKTLGRARYSYFHSELNSRLQANLELEQELAYAIGHDQLVLHYQPQVSAKTGEMVAVEALVRWQHPTRGLLYPAQFIGLAEESGRIAEMGVWTLREACRQLADWSARGIHIGNMAVNVSALEFRDHRLLDSLQAALDASGIPPQRLEIEITESVLMAETETSQRIIERLRQIGVGIAIDDFGTGYSSLAYLKRLRPNQLKIDRSFVNDTATDSDSRAIVKGVVGLAEALSLNVVAEGVETEEQRAFLQDIGCHTLQGYWIAKPLTVEALEQWLLNRRT</sequence>
<protein>
    <submittedName>
        <fullName evidence="5">EAL domain-containing protein</fullName>
    </submittedName>
</protein>
<keyword evidence="1" id="KW-1133">Transmembrane helix</keyword>
<dbReference type="Pfam" id="PF00672">
    <property type="entry name" value="HAMP"/>
    <property type="match status" value="1"/>
</dbReference>